<evidence type="ECO:0000313" key="3">
    <source>
        <dbReference type="EMBL" id="RZF21581.1"/>
    </source>
</evidence>
<sequence length="330" mass="36526">MYEELSLYEVVIIGAGPAGISLATEACEKGISPSNILVLEKAKEHSWAIRKFYPEEKMVTANYKGNDVSCTGHLCLMDSTKKETLSYLDKAIADYKLNVVYEKSVDEIKKLANGQYVVCSGEECFVTKTVAIAIGVMGRPNRPSYKIPNEITSKVHFDVTSNLVKNEKVLVVGGGDSASEYAQYLVQNKNDVTFSYRRESISRMNDINHKTLLELGKDGLCDVRLGTDIDSVEESDGRIQVNFKDGKQEKFDHIFYALGGSTPKNFLETIGIKMSKEGPEVNDFFESKQEGIFLLGDLSAGRGGGSINLAFNNSHKAMQEICDMYLDCPK</sequence>
<dbReference type="EMBL" id="QDKL01000002">
    <property type="protein sequence ID" value="RZF21581.1"/>
    <property type="molecule type" value="Genomic_DNA"/>
</dbReference>
<keyword evidence="2" id="KW-0560">Oxidoreductase</keyword>
<comment type="caution">
    <text evidence="3">The sequence shown here is derived from an EMBL/GenBank/DDBJ whole genome shotgun (WGS) entry which is preliminary data.</text>
</comment>
<dbReference type="InterPro" id="IPR036188">
    <property type="entry name" value="FAD/NAD-bd_sf"/>
</dbReference>
<name>A0ABY0IF57_9BACT</name>
<evidence type="ECO:0000256" key="2">
    <source>
        <dbReference type="ARBA" id="ARBA00023002"/>
    </source>
</evidence>
<keyword evidence="4" id="KW-1185">Reference proteome</keyword>
<gene>
    <name evidence="3" type="ORF">DAY19_07795</name>
</gene>
<keyword evidence="1" id="KW-0285">Flavoprotein</keyword>
<dbReference type="PRINTS" id="PR00368">
    <property type="entry name" value="FADPNR"/>
</dbReference>
<dbReference type="Proteomes" id="UP000443582">
    <property type="component" value="Unassembled WGS sequence"/>
</dbReference>
<dbReference type="RefSeq" id="WP_115361107.1">
    <property type="nucleotide sequence ID" value="NZ_QDKL01000002.1"/>
</dbReference>
<organism evidence="3 4">
    <name type="scientific">Halobacteriovorax vibrionivorans</name>
    <dbReference type="NCBI Taxonomy" id="2152716"/>
    <lineage>
        <taxon>Bacteria</taxon>
        <taxon>Pseudomonadati</taxon>
        <taxon>Bdellovibrionota</taxon>
        <taxon>Bacteriovoracia</taxon>
        <taxon>Bacteriovoracales</taxon>
        <taxon>Halobacteriovoraceae</taxon>
        <taxon>Halobacteriovorax</taxon>
    </lineage>
</organism>
<dbReference type="Pfam" id="PF13738">
    <property type="entry name" value="Pyr_redox_3"/>
    <property type="match status" value="1"/>
</dbReference>
<dbReference type="Gene3D" id="3.50.50.60">
    <property type="entry name" value="FAD/NAD(P)-binding domain"/>
    <property type="match status" value="2"/>
</dbReference>
<evidence type="ECO:0000256" key="1">
    <source>
        <dbReference type="ARBA" id="ARBA00022630"/>
    </source>
</evidence>
<protein>
    <submittedName>
        <fullName evidence="3">Cbb3-type cytochrome oxidase assembly protein CcoS</fullName>
    </submittedName>
</protein>
<dbReference type="PRINTS" id="PR00469">
    <property type="entry name" value="PNDRDTASEII"/>
</dbReference>
<reference evidence="4" key="1">
    <citation type="journal article" date="2019" name="Int. J. Syst. Evol. Microbiol.">
        <title>Halobacteriovorax valvorus sp. nov., a novel prokaryotic predator isolated from coastal seawater of China.</title>
        <authorList>
            <person name="Chen M.-X."/>
        </authorList>
    </citation>
    <scope>NUCLEOTIDE SEQUENCE [LARGE SCALE GENOMIC DNA]</scope>
    <source>
        <strain evidence="4">BL9</strain>
    </source>
</reference>
<accession>A0ABY0IF57</accession>
<dbReference type="PANTHER" id="PTHR48105">
    <property type="entry name" value="THIOREDOXIN REDUCTASE 1-RELATED-RELATED"/>
    <property type="match status" value="1"/>
</dbReference>
<evidence type="ECO:0000313" key="4">
    <source>
        <dbReference type="Proteomes" id="UP000443582"/>
    </source>
</evidence>
<dbReference type="SUPFAM" id="SSF51905">
    <property type="entry name" value="FAD/NAD(P)-binding domain"/>
    <property type="match status" value="1"/>
</dbReference>
<dbReference type="InterPro" id="IPR050097">
    <property type="entry name" value="Ferredoxin-NADP_redctase_2"/>
</dbReference>
<proteinExistence type="predicted"/>